<reference evidence="2 3" key="1">
    <citation type="submission" date="2024-07" db="EMBL/GenBank/DDBJ databases">
        <title>Section-level genome sequencing and comparative genomics of Aspergillus sections Usti and Cavernicolus.</title>
        <authorList>
            <consortium name="Lawrence Berkeley National Laboratory"/>
            <person name="Nybo J.L."/>
            <person name="Vesth T.C."/>
            <person name="Theobald S."/>
            <person name="Frisvad J.C."/>
            <person name="Larsen T.O."/>
            <person name="Kjaerboelling I."/>
            <person name="Rothschild-Mancinelli K."/>
            <person name="Lyhne E.K."/>
            <person name="Kogle M.E."/>
            <person name="Barry K."/>
            <person name="Clum A."/>
            <person name="Na H."/>
            <person name="Ledsgaard L."/>
            <person name="Lin J."/>
            <person name="Lipzen A."/>
            <person name="Kuo A."/>
            <person name="Riley R."/>
            <person name="Mondo S."/>
            <person name="LaButti K."/>
            <person name="Haridas S."/>
            <person name="Pangalinan J."/>
            <person name="Salamov A.A."/>
            <person name="Simmons B.A."/>
            <person name="Magnuson J.K."/>
            <person name="Chen J."/>
            <person name="Drula E."/>
            <person name="Henrissat B."/>
            <person name="Wiebenga A."/>
            <person name="Lubbers R.J."/>
            <person name="Gomes A.C."/>
            <person name="Macurrencykelacurrency M.R."/>
            <person name="Stajich J."/>
            <person name="Grigoriev I.V."/>
            <person name="Mortensen U.H."/>
            <person name="De vries R.P."/>
            <person name="Baker S.E."/>
            <person name="Andersen M.R."/>
        </authorList>
    </citation>
    <scope>NUCLEOTIDE SEQUENCE [LARGE SCALE GENOMIC DNA]</scope>
    <source>
        <strain evidence="2 3">CBS 756.74</strain>
    </source>
</reference>
<keyword evidence="3" id="KW-1185">Reference proteome</keyword>
<proteinExistence type="predicted"/>
<dbReference type="GeneID" id="98162658"/>
<feature type="coiled-coil region" evidence="1">
    <location>
        <begin position="273"/>
        <end position="300"/>
    </location>
</feature>
<dbReference type="RefSeq" id="XP_070891991.1">
    <property type="nucleotide sequence ID" value="XM_071047494.1"/>
</dbReference>
<sequence>MALRDISPDTRLWNSMEQQSCVLTPYVCLPAIGGITDAGSPRIQERDILLLKEELAQKDQEFARLRQNETLYTRKDAMMESFRAIETRQEGDASLLKEELSQRDQEIDRLSQEIVQLKQNEVFYMKKDAVLESFVAMEARQEGNILSLKEELAQRSQENTQLSQEIAQLKQNEALFLVMEARQEEDISFVKKELAQNSQEIAQLKQNEMLYMRRNAVDGVPSSSLNSHALETMLRHVMDRLDAVEQKYPTLPKKAQAMTRETVEEKPNSSINAELLQALVKNAQRRLDVVEDRYAILQNEFVALQSSLGSLEVDRAMVGIPHNVSRRLEVVEASYEALLETQKRVEQWGSLTKTSKNPEGALTGPILMFKGLDNQENLTIIRAQSDAINKRVQSLEQVIDLKLSSY</sequence>
<gene>
    <name evidence="2" type="ORF">BJX68DRAFT_273582</name>
</gene>
<accession>A0ABR4J853</accession>
<dbReference type="EMBL" id="JBFXLR010000121">
    <property type="protein sequence ID" value="KAL2836226.1"/>
    <property type="molecule type" value="Genomic_DNA"/>
</dbReference>
<feature type="coiled-coil region" evidence="1">
    <location>
        <begin position="93"/>
        <end position="207"/>
    </location>
</feature>
<organism evidence="2 3">
    <name type="scientific">Aspergillus pseudodeflectus</name>
    <dbReference type="NCBI Taxonomy" id="176178"/>
    <lineage>
        <taxon>Eukaryota</taxon>
        <taxon>Fungi</taxon>
        <taxon>Dikarya</taxon>
        <taxon>Ascomycota</taxon>
        <taxon>Pezizomycotina</taxon>
        <taxon>Eurotiomycetes</taxon>
        <taxon>Eurotiomycetidae</taxon>
        <taxon>Eurotiales</taxon>
        <taxon>Aspergillaceae</taxon>
        <taxon>Aspergillus</taxon>
        <taxon>Aspergillus subgen. Nidulantes</taxon>
    </lineage>
</organism>
<evidence type="ECO:0000256" key="1">
    <source>
        <dbReference type="SAM" id="Coils"/>
    </source>
</evidence>
<keyword evidence="1" id="KW-0175">Coiled coil</keyword>
<evidence type="ECO:0000313" key="3">
    <source>
        <dbReference type="Proteomes" id="UP001610444"/>
    </source>
</evidence>
<name>A0ABR4J853_9EURO</name>
<dbReference type="Proteomes" id="UP001610444">
    <property type="component" value="Unassembled WGS sequence"/>
</dbReference>
<evidence type="ECO:0000313" key="2">
    <source>
        <dbReference type="EMBL" id="KAL2836226.1"/>
    </source>
</evidence>
<protein>
    <submittedName>
        <fullName evidence="2">Uncharacterized protein</fullName>
    </submittedName>
</protein>
<comment type="caution">
    <text evidence="2">The sequence shown here is derived from an EMBL/GenBank/DDBJ whole genome shotgun (WGS) entry which is preliminary data.</text>
</comment>